<dbReference type="EMBL" id="JACHML010000001">
    <property type="protein sequence ID" value="MBB6390620.1"/>
    <property type="molecule type" value="Genomic_DNA"/>
</dbReference>
<comment type="caution">
    <text evidence="5">The sequence shown here is derived from an EMBL/GenBank/DDBJ whole genome shotgun (WGS) entry which is preliminary data.</text>
</comment>
<feature type="domain" description="HTH tetR-type" evidence="4">
    <location>
        <begin position="221"/>
        <end position="281"/>
    </location>
</feature>
<dbReference type="Gene3D" id="1.10.357.10">
    <property type="entry name" value="Tetracycline Repressor, domain 2"/>
    <property type="match status" value="2"/>
</dbReference>
<dbReference type="InterPro" id="IPR009057">
    <property type="entry name" value="Homeodomain-like_sf"/>
</dbReference>
<dbReference type="PROSITE" id="PS50977">
    <property type="entry name" value="HTH_TETR_2"/>
    <property type="match status" value="2"/>
</dbReference>
<feature type="DNA-binding region" description="H-T-H motif" evidence="2">
    <location>
        <begin position="244"/>
        <end position="263"/>
    </location>
</feature>
<feature type="domain" description="HTH tetR-type" evidence="4">
    <location>
        <begin position="19"/>
        <end position="79"/>
    </location>
</feature>
<evidence type="ECO:0000256" key="3">
    <source>
        <dbReference type="SAM" id="MobiDB-lite"/>
    </source>
</evidence>
<evidence type="ECO:0000259" key="4">
    <source>
        <dbReference type="PROSITE" id="PS50977"/>
    </source>
</evidence>
<evidence type="ECO:0000256" key="1">
    <source>
        <dbReference type="ARBA" id="ARBA00023125"/>
    </source>
</evidence>
<dbReference type="SUPFAM" id="SSF46689">
    <property type="entry name" value="Homeodomain-like"/>
    <property type="match status" value="2"/>
</dbReference>
<dbReference type="InterPro" id="IPR023772">
    <property type="entry name" value="DNA-bd_HTH_TetR-type_CS"/>
</dbReference>
<gene>
    <name evidence="5" type="ORF">HD594_000933</name>
</gene>
<dbReference type="GO" id="GO:0003700">
    <property type="term" value="F:DNA-binding transcription factor activity"/>
    <property type="evidence" value="ECO:0007669"/>
    <property type="project" value="TreeGrafter"/>
</dbReference>
<evidence type="ECO:0000313" key="5">
    <source>
        <dbReference type="EMBL" id="MBB6390620.1"/>
    </source>
</evidence>
<dbReference type="PANTHER" id="PTHR30055">
    <property type="entry name" value="HTH-TYPE TRANSCRIPTIONAL REGULATOR RUTR"/>
    <property type="match status" value="1"/>
</dbReference>
<dbReference type="InterPro" id="IPR001647">
    <property type="entry name" value="HTH_TetR"/>
</dbReference>
<dbReference type="PANTHER" id="PTHR30055:SF237">
    <property type="entry name" value="TRANSCRIPTIONAL REPRESSOR MCE3R"/>
    <property type="match status" value="1"/>
</dbReference>
<evidence type="ECO:0000256" key="2">
    <source>
        <dbReference type="PROSITE-ProRule" id="PRU00335"/>
    </source>
</evidence>
<dbReference type="PROSITE" id="PS01081">
    <property type="entry name" value="HTH_TETR_1"/>
    <property type="match status" value="1"/>
</dbReference>
<name>A0A7X0FN79_9MICO</name>
<dbReference type="Pfam" id="PF00440">
    <property type="entry name" value="TetR_N"/>
    <property type="match status" value="2"/>
</dbReference>
<keyword evidence="1 2" id="KW-0238">DNA-binding</keyword>
<feature type="region of interest" description="Disordered" evidence="3">
    <location>
        <begin position="1"/>
        <end position="21"/>
    </location>
</feature>
<proteinExistence type="predicted"/>
<accession>A0A7X0FN79</accession>
<dbReference type="Gene3D" id="1.10.10.60">
    <property type="entry name" value="Homeodomain-like"/>
    <property type="match status" value="2"/>
</dbReference>
<sequence>MAPTIAKSAPAAPPRTRPKDRRQHIAMAAALAFSERGYHQVSLSDVADAVGISAPALYRHFPNKYALFVDAAQRLAHGLIEATDAVEVPEEPDTARERLDALLNAIIAKTIENRRTGGLYRWEGRYLERPERDRLRDEFARLRASIRRPLEMLRPELDEADADMLATAALSVVASITTHRTTMAQKPMTELLIASADRILAADLPAPADAPFVAETGLTSSAKRETMIRESISLFYHRGYHETSVEDISAAVGITASGFYRHFASKSEILLEACVRAAERLSATAAGALASAGSSGEALSRLVDSYVDYSFVHHELVSVYFSDVGALDKVDQTRLQAIQRDHVDEWVALLQDVRPDRSASAARFLVHAGLTVVVDVGRTVRFDGAPETRARVGTLVRASIGVE</sequence>
<keyword evidence="6" id="KW-1185">Reference proteome</keyword>
<feature type="DNA-binding region" description="H-T-H motif" evidence="2">
    <location>
        <begin position="42"/>
        <end position="61"/>
    </location>
</feature>
<dbReference type="PRINTS" id="PR00455">
    <property type="entry name" value="HTHTETR"/>
</dbReference>
<organism evidence="5 6">
    <name type="scientific">Microbacterium thalassium</name>
    <dbReference type="NCBI Taxonomy" id="362649"/>
    <lineage>
        <taxon>Bacteria</taxon>
        <taxon>Bacillati</taxon>
        <taxon>Actinomycetota</taxon>
        <taxon>Actinomycetes</taxon>
        <taxon>Micrococcales</taxon>
        <taxon>Microbacteriaceae</taxon>
        <taxon>Microbacterium</taxon>
    </lineage>
</organism>
<protein>
    <submittedName>
        <fullName evidence="5">AcrR family transcriptional regulator</fullName>
    </submittedName>
</protein>
<dbReference type="Proteomes" id="UP000537775">
    <property type="component" value="Unassembled WGS sequence"/>
</dbReference>
<evidence type="ECO:0000313" key="6">
    <source>
        <dbReference type="Proteomes" id="UP000537775"/>
    </source>
</evidence>
<reference evidence="5 6" key="1">
    <citation type="submission" date="2020-08" db="EMBL/GenBank/DDBJ databases">
        <title>Sequencing the genomes of 1000 actinobacteria strains.</title>
        <authorList>
            <person name="Klenk H.-P."/>
        </authorList>
    </citation>
    <scope>NUCLEOTIDE SEQUENCE [LARGE SCALE GENOMIC DNA]</scope>
    <source>
        <strain evidence="5 6">DSM 12511</strain>
    </source>
</reference>
<dbReference type="RefSeq" id="WP_184749849.1">
    <property type="nucleotide sequence ID" value="NZ_BAAAJR010000003.1"/>
</dbReference>
<dbReference type="AlphaFoldDB" id="A0A7X0FN79"/>
<dbReference type="InterPro" id="IPR050109">
    <property type="entry name" value="HTH-type_TetR-like_transc_reg"/>
</dbReference>
<dbReference type="GO" id="GO:0000976">
    <property type="term" value="F:transcription cis-regulatory region binding"/>
    <property type="evidence" value="ECO:0007669"/>
    <property type="project" value="TreeGrafter"/>
</dbReference>